<dbReference type="EMBL" id="AAKN02049529">
    <property type="status" value="NOT_ANNOTATED_CDS"/>
    <property type="molecule type" value="Genomic_DNA"/>
</dbReference>
<evidence type="ECO:0000256" key="15">
    <source>
        <dbReference type="ARBA" id="ARBA00023049"/>
    </source>
</evidence>
<dbReference type="PRINTS" id="PR00932">
    <property type="entry name" value="AMINO1PTASE"/>
</dbReference>
<dbReference type="Gene3D" id="2.30.250.10">
    <property type="entry name" value="Aminopeptidase i, Domain 2"/>
    <property type="match status" value="1"/>
</dbReference>
<evidence type="ECO:0000313" key="19">
    <source>
        <dbReference type="Proteomes" id="UP000005447"/>
    </source>
</evidence>
<dbReference type="FunFam" id="3.40.630.10:FF:000152">
    <property type="entry name" value="aspartyl aminopeptidase isoform X2"/>
    <property type="match status" value="1"/>
</dbReference>
<dbReference type="VEuPathDB" id="HostDB:ENSCPOG00000002790"/>
<dbReference type="Ensembl" id="ENSCPOT00000047671.1">
    <property type="protein sequence ID" value="ENSCPOP00000028066.1"/>
    <property type="gene ID" value="ENSCPOG00000002790.4"/>
</dbReference>
<dbReference type="PANTHER" id="PTHR28570:SF3">
    <property type="entry name" value="ASPARTYL AMINOPEPTIDASE"/>
    <property type="match status" value="1"/>
</dbReference>
<dbReference type="GO" id="GO:0004177">
    <property type="term" value="F:aminopeptidase activity"/>
    <property type="evidence" value="ECO:0007669"/>
    <property type="project" value="UniProtKB-KW"/>
</dbReference>
<evidence type="ECO:0000256" key="17">
    <source>
        <dbReference type="RuleBase" id="RU004386"/>
    </source>
</evidence>
<evidence type="ECO:0000313" key="18">
    <source>
        <dbReference type="Ensembl" id="ENSCPOP00000028066.1"/>
    </source>
</evidence>
<comment type="subunit">
    <text evidence="5">Tetrahedron-shaped homododecamer built from six homodimers.</text>
</comment>
<evidence type="ECO:0000256" key="1">
    <source>
        <dbReference type="ARBA" id="ARBA00001335"/>
    </source>
</evidence>
<dbReference type="SUPFAM" id="SSF53187">
    <property type="entry name" value="Zn-dependent exopeptidases"/>
    <property type="match status" value="1"/>
</dbReference>
<name>A0A286XRC8_CAVPO</name>
<keyword evidence="19" id="KW-1185">Reference proteome</keyword>
<keyword evidence="13 17" id="KW-0378">Hydrolase</keyword>
<evidence type="ECO:0000256" key="4">
    <source>
        <dbReference type="ARBA" id="ARBA00008290"/>
    </source>
</evidence>
<dbReference type="GO" id="GO:0006508">
    <property type="term" value="P:proteolysis"/>
    <property type="evidence" value="ECO:0007669"/>
    <property type="project" value="UniProtKB-KW"/>
</dbReference>
<evidence type="ECO:0000256" key="12">
    <source>
        <dbReference type="ARBA" id="ARBA00022723"/>
    </source>
</evidence>
<keyword evidence="11 17" id="KW-0645">Protease</keyword>
<dbReference type="PANTHER" id="PTHR28570">
    <property type="entry name" value="ASPARTYL AMINOPEPTIDASE"/>
    <property type="match status" value="1"/>
</dbReference>
<comment type="subcellular location">
    <subcellularLocation>
        <location evidence="3">Cytoplasm</location>
    </subcellularLocation>
</comment>
<comment type="function">
    <text evidence="16">Aminopeptidase with specificity towards an acidic amino acid at the N-terminus. Likely to play an important role in intracellular protein and peptide metabolism.</text>
</comment>
<evidence type="ECO:0000256" key="16">
    <source>
        <dbReference type="ARBA" id="ARBA00058753"/>
    </source>
</evidence>
<keyword evidence="12 17" id="KW-0479">Metal-binding</keyword>
<evidence type="ECO:0000256" key="5">
    <source>
        <dbReference type="ARBA" id="ARBA00011395"/>
    </source>
</evidence>
<keyword evidence="15 17" id="KW-0482">Metalloprotease</keyword>
<comment type="catalytic activity">
    <reaction evidence="1">
        <text>Release of an N-terminal aspartate or glutamate from a peptide, with a preference for aspartate.</text>
        <dbReference type="EC" id="3.4.11.21"/>
    </reaction>
</comment>
<protein>
    <recommendedName>
        <fullName evidence="7">Aspartyl aminopeptidase</fullName>
        <ecNumber evidence="6">3.4.11.21</ecNumber>
    </recommendedName>
</protein>
<keyword evidence="8 17" id="KW-0031">Aminopeptidase</keyword>
<dbReference type="EC" id="3.4.11.21" evidence="6"/>
<accession>A0A286XRC8</accession>
<evidence type="ECO:0000256" key="10">
    <source>
        <dbReference type="ARBA" id="ARBA00022553"/>
    </source>
</evidence>
<evidence type="ECO:0000256" key="2">
    <source>
        <dbReference type="ARBA" id="ARBA00001947"/>
    </source>
</evidence>
<dbReference type="AlphaFoldDB" id="A0A286XRC8"/>
<evidence type="ECO:0000256" key="13">
    <source>
        <dbReference type="ARBA" id="ARBA00022801"/>
    </source>
</evidence>
<evidence type="ECO:0000256" key="14">
    <source>
        <dbReference type="ARBA" id="ARBA00022833"/>
    </source>
</evidence>
<evidence type="ECO:0000256" key="7">
    <source>
        <dbReference type="ARBA" id="ARBA00015118"/>
    </source>
</evidence>
<dbReference type="Pfam" id="PF02127">
    <property type="entry name" value="Peptidase_M18"/>
    <property type="match status" value="1"/>
</dbReference>
<dbReference type="GO" id="GO:0008270">
    <property type="term" value="F:zinc ion binding"/>
    <property type="evidence" value="ECO:0007669"/>
    <property type="project" value="InterPro"/>
</dbReference>
<reference evidence="18" key="2">
    <citation type="submission" date="2025-08" db="UniProtKB">
        <authorList>
            <consortium name="Ensembl"/>
        </authorList>
    </citation>
    <scope>IDENTIFICATION</scope>
    <source>
        <strain evidence="18">2N</strain>
    </source>
</reference>
<keyword evidence="9" id="KW-0963">Cytoplasm</keyword>
<evidence type="ECO:0000256" key="11">
    <source>
        <dbReference type="ARBA" id="ARBA00022670"/>
    </source>
</evidence>
<reference evidence="19" key="1">
    <citation type="journal article" date="2011" name="Nature">
        <title>A high-resolution map of human evolutionary constraint using 29 mammals.</title>
        <authorList>
            <person name="Lindblad-Toh K."/>
            <person name="Garber M."/>
            <person name="Zuk O."/>
            <person name="Lin M.F."/>
            <person name="Parker B.J."/>
            <person name="Washietl S."/>
            <person name="Kheradpour P."/>
            <person name="Ernst J."/>
            <person name="Jordan G."/>
            <person name="Mauceli E."/>
            <person name="Ward L.D."/>
            <person name="Lowe C.B."/>
            <person name="Holloway A.K."/>
            <person name="Clamp M."/>
            <person name="Gnerre S."/>
            <person name="Alfoldi J."/>
            <person name="Beal K."/>
            <person name="Chang J."/>
            <person name="Clawson H."/>
            <person name="Cuff J."/>
            <person name="Di Palma F."/>
            <person name="Fitzgerald S."/>
            <person name="Flicek P."/>
            <person name="Guttman M."/>
            <person name="Hubisz M.J."/>
            <person name="Jaffe D.B."/>
            <person name="Jungreis I."/>
            <person name="Kent W.J."/>
            <person name="Kostka D."/>
            <person name="Lara M."/>
            <person name="Martins A.L."/>
            <person name="Massingham T."/>
            <person name="Moltke I."/>
            <person name="Raney B.J."/>
            <person name="Rasmussen M.D."/>
            <person name="Robinson J."/>
            <person name="Stark A."/>
            <person name="Vilella A.J."/>
            <person name="Wen J."/>
            <person name="Xie X."/>
            <person name="Zody M.C."/>
            <person name="Baldwin J."/>
            <person name="Bloom T."/>
            <person name="Chin C.W."/>
            <person name="Heiman D."/>
            <person name="Nicol R."/>
            <person name="Nusbaum C."/>
            <person name="Young S."/>
            <person name="Wilkinson J."/>
            <person name="Worley K.C."/>
            <person name="Kovar C.L."/>
            <person name="Muzny D.M."/>
            <person name="Gibbs R.A."/>
            <person name="Cree A."/>
            <person name="Dihn H.H."/>
            <person name="Fowler G."/>
            <person name="Jhangiani S."/>
            <person name="Joshi V."/>
            <person name="Lee S."/>
            <person name="Lewis L.R."/>
            <person name="Nazareth L.V."/>
            <person name="Okwuonu G."/>
            <person name="Santibanez J."/>
            <person name="Warren W.C."/>
            <person name="Mardis E.R."/>
            <person name="Weinstock G.M."/>
            <person name="Wilson R.K."/>
            <person name="Delehaunty K."/>
            <person name="Dooling D."/>
            <person name="Fronik C."/>
            <person name="Fulton L."/>
            <person name="Fulton B."/>
            <person name="Graves T."/>
            <person name="Minx P."/>
            <person name="Sodergren E."/>
            <person name="Birney E."/>
            <person name="Margulies E.H."/>
            <person name="Herrero J."/>
            <person name="Green E.D."/>
            <person name="Haussler D."/>
            <person name="Siepel A."/>
            <person name="Goldman N."/>
            <person name="Pollard K.S."/>
            <person name="Pedersen J.S."/>
            <person name="Lander E.S."/>
            <person name="Kellis M."/>
        </authorList>
    </citation>
    <scope>NUCLEOTIDE SEQUENCE [LARGE SCALE GENOMIC DNA]</scope>
    <source>
        <strain evidence="19">2N</strain>
    </source>
</reference>
<dbReference type="InterPro" id="IPR001948">
    <property type="entry name" value="Peptidase_M18"/>
</dbReference>
<evidence type="ECO:0000256" key="6">
    <source>
        <dbReference type="ARBA" id="ARBA00011965"/>
    </source>
</evidence>
<comment type="cofactor">
    <cofactor evidence="2">
        <name>Zn(2+)</name>
        <dbReference type="ChEBI" id="CHEBI:29105"/>
    </cofactor>
</comment>
<evidence type="ECO:0000256" key="9">
    <source>
        <dbReference type="ARBA" id="ARBA00022490"/>
    </source>
</evidence>
<dbReference type="FunFam" id="2.30.250.10:FF:000002">
    <property type="entry name" value="Aspartyl aminopeptidase"/>
    <property type="match status" value="1"/>
</dbReference>
<dbReference type="GO" id="GO:0008237">
    <property type="term" value="F:metallopeptidase activity"/>
    <property type="evidence" value="ECO:0007669"/>
    <property type="project" value="UniProtKB-KW"/>
</dbReference>
<evidence type="ECO:0000256" key="8">
    <source>
        <dbReference type="ARBA" id="ARBA00022438"/>
    </source>
</evidence>
<comment type="similarity">
    <text evidence="4 17">Belongs to the peptidase M18 family.</text>
</comment>
<dbReference type="InterPro" id="IPR023358">
    <property type="entry name" value="Peptidase_M18_dom2"/>
</dbReference>
<organism evidence="18 19">
    <name type="scientific">Cavia porcellus</name>
    <name type="common">Guinea pig</name>
    <dbReference type="NCBI Taxonomy" id="10141"/>
    <lineage>
        <taxon>Eukaryota</taxon>
        <taxon>Metazoa</taxon>
        <taxon>Chordata</taxon>
        <taxon>Craniata</taxon>
        <taxon>Vertebrata</taxon>
        <taxon>Euteleostomi</taxon>
        <taxon>Mammalia</taxon>
        <taxon>Eutheria</taxon>
        <taxon>Euarchontoglires</taxon>
        <taxon>Glires</taxon>
        <taxon>Rodentia</taxon>
        <taxon>Hystricomorpha</taxon>
        <taxon>Caviidae</taxon>
        <taxon>Cavia</taxon>
    </lineage>
</organism>
<dbReference type="SUPFAM" id="SSF101821">
    <property type="entry name" value="Aminopeptidase/glucanase lid domain"/>
    <property type="match status" value="1"/>
</dbReference>
<keyword evidence="10" id="KW-0597">Phosphoprotein</keyword>
<keyword evidence="14 17" id="KW-0862">Zinc</keyword>
<sequence length="451" mass="49648">MNGRAPKEAVLAAARELLKFINRSPSPFHAVAECRNRLLQAGFRELKETESWDIKPESKYFLTRNSSTIIAFAVGGQYVPGNGFSLIGAHTDSPCLRVKRRSRRSQAGFHQVGVETYGGGIWSTWFDRDLTLAGRVIIKCPSSGRLEQRLVHVDRPILRIPHLAIHLQRNVNESFGPNTETHLGSPVLWKLGRGTSSGLQDERHHSVLMALLCAQLGLSPEDILEMELCLADTQPAVLGGAYDEFIFSPRLDNLHSCFCALQALIDSCATPASLAREPHVRMITLYDHEEVGSESAQGAQSLLTELVLRRISASPQCLTAFEEAIPKSYMISADMAHAVHPNYLDKHEENHRPLFHKGPVIKVNSKQRYASNAVSEALIRQVASNVGVPLQDLMVRNDSPCGSTIGPILASRLGLRVLDLGSPQLAMHSIRETACTTGVFQTLTLFKVTPT</sequence>
<dbReference type="Proteomes" id="UP000005447">
    <property type="component" value="Unassembled WGS sequence"/>
</dbReference>
<dbReference type="NCBIfam" id="NF002759">
    <property type="entry name" value="PRK02813.1"/>
    <property type="match status" value="1"/>
</dbReference>
<evidence type="ECO:0000256" key="3">
    <source>
        <dbReference type="ARBA" id="ARBA00004496"/>
    </source>
</evidence>
<dbReference type="GO" id="GO:0005737">
    <property type="term" value="C:cytoplasm"/>
    <property type="evidence" value="ECO:0007669"/>
    <property type="project" value="UniProtKB-SubCell"/>
</dbReference>
<dbReference type="GeneTree" id="ENSGT00390000003164"/>
<dbReference type="Gene3D" id="3.40.630.10">
    <property type="entry name" value="Zn peptidases"/>
    <property type="match status" value="1"/>
</dbReference>
<reference evidence="18" key="3">
    <citation type="submission" date="2025-09" db="UniProtKB">
        <authorList>
            <consortium name="Ensembl"/>
        </authorList>
    </citation>
    <scope>IDENTIFICATION</scope>
    <source>
        <strain evidence="18">2N</strain>
    </source>
</reference>
<gene>
    <name evidence="18" type="primary">DNPEP</name>
</gene>
<dbReference type="CDD" id="cd05658">
    <property type="entry name" value="M18_DAP"/>
    <property type="match status" value="1"/>
</dbReference>
<dbReference type="Bgee" id="ENSCPOG00000002790">
    <property type="expression patterns" value="Expressed in testis and 13 other cell types or tissues"/>
</dbReference>
<proteinExistence type="inferred from homology"/>